<dbReference type="InterPro" id="IPR011993">
    <property type="entry name" value="PH-like_dom_sf"/>
</dbReference>
<dbReference type="SMART" id="SM00233">
    <property type="entry name" value="PH"/>
    <property type="match status" value="2"/>
</dbReference>
<dbReference type="InterPro" id="IPR001849">
    <property type="entry name" value="PH_domain"/>
</dbReference>
<dbReference type="SUPFAM" id="SSF52540">
    <property type="entry name" value="P-loop containing nucleoside triphosphate hydrolases"/>
    <property type="match status" value="1"/>
</dbReference>
<gene>
    <name evidence="12" type="ORF">HERI1096_LOCUS25964</name>
</gene>
<feature type="compositionally biased region" description="Basic and acidic residues" evidence="8">
    <location>
        <begin position="1045"/>
        <end position="1055"/>
    </location>
</feature>
<dbReference type="SUPFAM" id="SSF50156">
    <property type="entry name" value="PDZ domain-like"/>
    <property type="match status" value="1"/>
</dbReference>
<dbReference type="GO" id="GO:0016020">
    <property type="term" value="C:membrane"/>
    <property type="evidence" value="ECO:0007669"/>
    <property type="project" value="TreeGrafter"/>
</dbReference>
<dbReference type="PROSITE" id="PS51456">
    <property type="entry name" value="MYOSIN_MOTOR"/>
    <property type="match status" value="1"/>
</dbReference>
<accession>A0A7S3B6D1</accession>
<dbReference type="GO" id="GO:0005524">
    <property type="term" value="F:ATP binding"/>
    <property type="evidence" value="ECO:0007669"/>
    <property type="project" value="UniProtKB-UniRule"/>
</dbReference>
<dbReference type="PRINTS" id="PR00193">
    <property type="entry name" value="MYOSINHEAVY"/>
</dbReference>
<dbReference type="Pfam" id="PF00063">
    <property type="entry name" value="Myosin_head"/>
    <property type="match status" value="1"/>
</dbReference>
<dbReference type="Gene3D" id="6.20.240.20">
    <property type="match status" value="1"/>
</dbReference>
<keyword evidence="5 6" id="KW-0009">Actin-binding</keyword>
<dbReference type="GO" id="GO:0007015">
    <property type="term" value="P:actin filament organization"/>
    <property type="evidence" value="ECO:0007669"/>
    <property type="project" value="TreeGrafter"/>
</dbReference>
<sequence length="1342" mass="146488">MDVNTGAVLHNLRLRYSNDDIFTAIGPIIVSVNPYKKLEMCSAEALGNMKESSDPDSLPPHVFKIAHSAFTTMIRSGGAQSILISGESGAGKTEATKLCMACLAEISGSSGKGTESALESGILLEAFGNAKTVHNNNSSRFGKWCSVHFDDVGHISTCKVQSYLLEKSRVVAPGAGERNYHIFYSMLAGATAEERSTFGLLASVADYAYTSEGPADADGINDAEEWATTVNKLDTLGFSLEQQTQVFKLLSGVLLMGNIKFVDGDKDTQKASDPAVLSRVAELFKVGPQQLESALTSRKVSSGRGSSYTVPLTLSQCVDLRDALAKAIYANLFDWVVNRLNVFMQMSAVRSADDDDDEDELFVGLLDVFGFENFEFNSLEQLCINFTNEKLQQQFIDALVKLQQEDYEREGLQCAHISFPDNSEQLQLLDARMGVMGMLDEECALPKGTEESYVEKMHKMFVGSTIYSKPARGGAATKRKSVLPSSVPQSRDVDKLQFCVQHYAGNVMYTSVNWLEKNRGFLQPDLAFLMSTSSDSLLQSLFPVSQKKKDDKKTSTLLATFRASLRALTATLLQTNARYIRCIKPNADKVPGRCDGHFMARQLRYTGVSAVVEIQRSGYPISLPKADFIARYRCCAFSFPDKMAKSLTPDVICSNLLDIIQELIGSEPGKWTKSMAAQMGKTKVFMREEVVKQLEAARDAVWAEGASGIQRAARARIAWRTVSLARTHKKLAVQLRAAIDKKALKEASQLLDEIKATWSKASVSVAAAPALRAAHREVGQLEVELQVLEDAEKSELEACESLKAALASKEFVALKVSLQIAQEASQGICTELTLLMAEAEAALAAETKRAQDAEVTAKSSSDSAAEEAAKKKIEEYKRWEAEVESKAKERMQARKAAMTAAQELDAGEGMESITVEVRNDPRPEKGIGIELNSMNTITAIFKGGLAAKDGKLKIGDIVTAVDGISVKGKKCVSAMDEIATSYKFTLSRYKAQAQAALHAGVHTEAEADMEGWLFQVKALDGRAVKLPKKRWVVLQGTTLSWYEDDTKGTVGDSREQSSQSLQGGQCTLPLRSTNYAMTPAMKAFADMRKFPFMLNWPNGSVKHELVFAASTTSDRAAWANALKDGINRAKTGAPTAGWLFKEGGRRSGLSFMGWKRRWFVLPPPGNSENIEIKYYESPNSSSSEKGSIALRGSDVFVPKEVRGIKKEYQHNFCLASEGVERGKPVTLCTLLAATSADERDMWVSSIAEAIKSVAATTPAAAPTYAAAPEHQTPRGAKVGGDTGAGSIQAGQSVNLEQMKMMDAEQLVTLRIKQLKTVLDYMGLNYADALEKRDLVAKIVKYR</sequence>
<feature type="region of interest" description="Actin-binding" evidence="6">
    <location>
        <begin position="565"/>
        <end position="587"/>
    </location>
</feature>
<dbReference type="Gene3D" id="2.30.29.30">
    <property type="entry name" value="Pleckstrin-homology domain (PH domain)/Phosphotyrosine-binding domain (PTB)"/>
    <property type="match status" value="2"/>
</dbReference>
<dbReference type="Gene3D" id="2.30.42.10">
    <property type="match status" value="1"/>
</dbReference>
<evidence type="ECO:0000256" key="3">
    <source>
        <dbReference type="ARBA" id="ARBA00023123"/>
    </source>
</evidence>
<evidence type="ECO:0000313" key="12">
    <source>
        <dbReference type="EMBL" id="CAE0126199.1"/>
    </source>
</evidence>
<dbReference type="Gene3D" id="1.20.120.720">
    <property type="entry name" value="Myosin VI head, motor domain, U50 subdomain"/>
    <property type="match status" value="1"/>
</dbReference>
<evidence type="ECO:0000259" key="10">
    <source>
        <dbReference type="PROSITE" id="PS50106"/>
    </source>
</evidence>
<evidence type="ECO:0000259" key="9">
    <source>
        <dbReference type="PROSITE" id="PS50003"/>
    </source>
</evidence>
<reference evidence="12" key="1">
    <citation type="submission" date="2021-01" db="EMBL/GenBank/DDBJ databases">
        <authorList>
            <person name="Corre E."/>
            <person name="Pelletier E."/>
            <person name="Niang G."/>
            <person name="Scheremetjew M."/>
            <person name="Finn R."/>
            <person name="Kale V."/>
            <person name="Holt S."/>
            <person name="Cochrane G."/>
            <person name="Meng A."/>
            <person name="Brown T."/>
            <person name="Cohen L."/>
        </authorList>
    </citation>
    <scope>NUCLEOTIDE SEQUENCE</scope>
    <source>
        <strain evidence="12">CCMP281</strain>
    </source>
</reference>
<dbReference type="InterPro" id="IPR001609">
    <property type="entry name" value="Myosin_head_motor_dom-like"/>
</dbReference>
<feature type="binding site" evidence="6">
    <location>
        <begin position="86"/>
        <end position="93"/>
    </location>
    <ligand>
        <name>ATP</name>
        <dbReference type="ChEBI" id="CHEBI:30616"/>
    </ligand>
</feature>
<keyword evidence="4 6" id="KW-0505">Motor protein</keyword>
<dbReference type="EMBL" id="HBHX01046890">
    <property type="protein sequence ID" value="CAE0126199.1"/>
    <property type="molecule type" value="Transcribed_RNA"/>
</dbReference>
<dbReference type="GO" id="GO:0051015">
    <property type="term" value="F:actin filament binding"/>
    <property type="evidence" value="ECO:0007669"/>
    <property type="project" value="TreeGrafter"/>
</dbReference>
<dbReference type="PANTHER" id="PTHR13140:SF706">
    <property type="entry name" value="DILUTE CLASS UNCONVENTIONAL MYOSIN, ISOFORM C"/>
    <property type="match status" value="1"/>
</dbReference>
<evidence type="ECO:0000256" key="6">
    <source>
        <dbReference type="PROSITE-ProRule" id="PRU00782"/>
    </source>
</evidence>
<dbReference type="PROSITE" id="PS50106">
    <property type="entry name" value="PDZ"/>
    <property type="match status" value="1"/>
</dbReference>
<feature type="domain" description="PH" evidence="9">
    <location>
        <begin position="1132"/>
        <end position="1251"/>
    </location>
</feature>
<dbReference type="Gene3D" id="1.10.10.820">
    <property type="match status" value="1"/>
</dbReference>
<evidence type="ECO:0000256" key="5">
    <source>
        <dbReference type="ARBA" id="ARBA00023203"/>
    </source>
</evidence>
<name>A0A7S3B6D1_9EUKA</name>
<dbReference type="CDD" id="cd00821">
    <property type="entry name" value="PH"/>
    <property type="match status" value="1"/>
</dbReference>
<comment type="similarity">
    <text evidence="6">Belongs to the TRAFAC class myosin-kinesin ATPase superfamily. Myosin family.</text>
</comment>
<feature type="domain" description="PH" evidence="9">
    <location>
        <begin position="1006"/>
        <end position="1127"/>
    </location>
</feature>
<evidence type="ECO:0000256" key="1">
    <source>
        <dbReference type="ARBA" id="ARBA00022741"/>
    </source>
</evidence>
<dbReference type="PROSITE" id="PS50003">
    <property type="entry name" value="PH_DOMAIN"/>
    <property type="match status" value="2"/>
</dbReference>
<evidence type="ECO:0000256" key="8">
    <source>
        <dbReference type="SAM" id="MobiDB-lite"/>
    </source>
</evidence>
<proteinExistence type="inferred from homology"/>
<feature type="region of interest" description="Disordered" evidence="8">
    <location>
        <begin position="1264"/>
        <end position="1283"/>
    </location>
</feature>
<feature type="domain" description="PDZ" evidence="10">
    <location>
        <begin position="914"/>
        <end position="990"/>
    </location>
</feature>
<organism evidence="12">
    <name type="scientific">Haptolina ericina</name>
    <dbReference type="NCBI Taxonomy" id="156174"/>
    <lineage>
        <taxon>Eukaryota</taxon>
        <taxon>Haptista</taxon>
        <taxon>Haptophyta</taxon>
        <taxon>Prymnesiophyceae</taxon>
        <taxon>Prymnesiales</taxon>
        <taxon>Prymnesiaceae</taxon>
        <taxon>Haptolina</taxon>
    </lineage>
</organism>
<dbReference type="GO" id="GO:0005737">
    <property type="term" value="C:cytoplasm"/>
    <property type="evidence" value="ECO:0007669"/>
    <property type="project" value="TreeGrafter"/>
</dbReference>
<dbReference type="InterPro" id="IPR036961">
    <property type="entry name" value="Kinesin_motor_dom_sf"/>
</dbReference>
<keyword evidence="1 6" id="KW-0547">Nucleotide-binding</keyword>
<feature type="domain" description="Myosin motor" evidence="11">
    <location>
        <begin position="1"/>
        <end position="699"/>
    </location>
</feature>
<keyword evidence="7" id="KW-0175">Coiled coil</keyword>
<dbReference type="Gene3D" id="1.20.58.530">
    <property type="match status" value="1"/>
</dbReference>
<dbReference type="Gene3D" id="3.40.850.10">
    <property type="entry name" value="Kinesin motor domain"/>
    <property type="match status" value="1"/>
</dbReference>
<dbReference type="InterPro" id="IPR027417">
    <property type="entry name" value="P-loop_NTPase"/>
</dbReference>
<feature type="coiled-coil region" evidence="7">
    <location>
        <begin position="836"/>
        <end position="896"/>
    </location>
</feature>
<dbReference type="CDD" id="cd00124">
    <property type="entry name" value="MYSc"/>
    <property type="match status" value="1"/>
</dbReference>
<protein>
    <submittedName>
        <fullName evidence="12">Uncharacterized protein</fullName>
    </submittedName>
</protein>
<keyword evidence="3 6" id="KW-0518">Myosin</keyword>
<dbReference type="FunFam" id="1.10.10.820:FF:000001">
    <property type="entry name" value="Myosin heavy chain"/>
    <property type="match status" value="1"/>
</dbReference>
<dbReference type="Pfam" id="PF00169">
    <property type="entry name" value="PH"/>
    <property type="match status" value="2"/>
</dbReference>
<evidence type="ECO:0000256" key="4">
    <source>
        <dbReference type="ARBA" id="ARBA00023175"/>
    </source>
</evidence>
<dbReference type="InterPro" id="IPR036034">
    <property type="entry name" value="PDZ_sf"/>
</dbReference>
<dbReference type="SMART" id="SM00242">
    <property type="entry name" value="MYSc"/>
    <property type="match status" value="1"/>
</dbReference>
<dbReference type="PANTHER" id="PTHR13140">
    <property type="entry name" value="MYOSIN"/>
    <property type="match status" value="1"/>
</dbReference>
<evidence type="ECO:0000259" key="11">
    <source>
        <dbReference type="PROSITE" id="PS51456"/>
    </source>
</evidence>
<keyword evidence="2 6" id="KW-0067">ATP-binding</keyword>
<dbReference type="GO" id="GO:0016459">
    <property type="term" value="C:myosin complex"/>
    <property type="evidence" value="ECO:0007669"/>
    <property type="project" value="UniProtKB-KW"/>
</dbReference>
<evidence type="ECO:0000256" key="2">
    <source>
        <dbReference type="ARBA" id="ARBA00022840"/>
    </source>
</evidence>
<dbReference type="SMART" id="SM00228">
    <property type="entry name" value="PDZ"/>
    <property type="match status" value="1"/>
</dbReference>
<feature type="region of interest" description="Disordered" evidence="8">
    <location>
        <begin position="1045"/>
        <end position="1064"/>
    </location>
</feature>
<evidence type="ECO:0000256" key="7">
    <source>
        <dbReference type="SAM" id="Coils"/>
    </source>
</evidence>
<dbReference type="InterPro" id="IPR001478">
    <property type="entry name" value="PDZ"/>
</dbReference>
<dbReference type="CDD" id="cd00136">
    <property type="entry name" value="PDZ_canonical"/>
    <property type="match status" value="1"/>
</dbReference>
<dbReference type="SUPFAM" id="SSF50729">
    <property type="entry name" value="PH domain-like"/>
    <property type="match status" value="2"/>
</dbReference>
<dbReference type="GO" id="GO:0000146">
    <property type="term" value="F:microfilament motor activity"/>
    <property type="evidence" value="ECO:0007669"/>
    <property type="project" value="TreeGrafter"/>
</dbReference>